<dbReference type="Gene3D" id="2.40.160.210">
    <property type="entry name" value="Acyl-CoA thioesterase, double hotdog domain"/>
    <property type="match status" value="1"/>
</dbReference>
<dbReference type="Proteomes" id="UP000247763">
    <property type="component" value="Chromosome"/>
</dbReference>
<proteinExistence type="inferred from homology"/>
<evidence type="ECO:0000256" key="7">
    <source>
        <dbReference type="ARBA" id="ARBA00071120"/>
    </source>
</evidence>
<keyword evidence="3" id="KW-0378">Hydrolase</keyword>
<evidence type="ECO:0000256" key="8">
    <source>
        <dbReference type="ARBA" id="ARBA00079653"/>
    </source>
</evidence>
<dbReference type="InterPro" id="IPR042171">
    <property type="entry name" value="Acyl-CoA_hotdog"/>
</dbReference>
<dbReference type="EC" id="3.1.2.20" evidence="5"/>
<evidence type="ECO:0000256" key="3">
    <source>
        <dbReference type="ARBA" id="ARBA00022801"/>
    </source>
</evidence>
<evidence type="ECO:0000259" key="10">
    <source>
        <dbReference type="Pfam" id="PF13622"/>
    </source>
</evidence>
<evidence type="ECO:0000256" key="4">
    <source>
        <dbReference type="ARBA" id="ARBA00023098"/>
    </source>
</evidence>
<dbReference type="KEGG" id="phb:HYN04_11970"/>
<dbReference type="Pfam" id="PF13622">
    <property type="entry name" value="4HBT_3"/>
    <property type="match status" value="1"/>
</dbReference>
<dbReference type="GO" id="GO:0047617">
    <property type="term" value="F:fatty acyl-CoA hydrolase activity"/>
    <property type="evidence" value="ECO:0007669"/>
    <property type="project" value="UniProtKB-EC"/>
</dbReference>
<dbReference type="CDD" id="cd03445">
    <property type="entry name" value="Thioesterase_II_repeat2"/>
    <property type="match status" value="1"/>
</dbReference>
<organism evidence="11 12">
    <name type="scientific">Phenylobacterium parvum</name>
    <dbReference type="NCBI Taxonomy" id="2201350"/>
    <lineage>
        <taxon>Bacteria</taxon>
        <taxon>Pseudomonadati</taxon>
        <taxon>Pseudomonadota</taxon>
        <taxon>Alphaproteobacteria</taxon>
        <taxon>Caulobacterales</taxon>
        <taxon>Caulobacteraceae</taxon>
        <taxon>Phenylobacterium</taxon>
    </lineage>
</organism>
<keyword evidence="4" id="KW-0443">Lipid metabolism</keyword>
<dbReference type="InterPro" id="IPR025652">
    <property type="entry name" value="TesB_C"/>
</dbReference>
<feature type="domain" description="Acyl-CoA thioesterase-like N-terminal HotDog" evidence="10">
    <location>
        <begin position="35"/>
        <end position="111"/>
    </location>
</feature>
<gene>
    <name evidence="11" type="ORF">HYN04_11970</name>
</gene>
<evidence type="ECO:0000256" key="2">
    <source>
        <dbReference type="ARBA" id="ARBA00011881"/>
    </source>
</evidence>
<evidence type="ECO:0000256" key="5">
    <source>
        <dbReference type="ARBA" id="ARBA00038894"/>
    </source>
</evidence>
<dbReference type="SUPFAM" id="SSF54637">
    <property type="entry name" value="Thioesterase/thiol ester dehydrase-isomerase"/>
    <property type="match status" value="2"/>
</dbReference>
<dbReference type="GO" id="GO:0009062">
    <property type="term" value="P:fatty acid catabolic process"/>
    <property type="evidence" value="ECO:0007669"/>
    <property type="project" value="TreeGrafter"/>
</dbReference>
<evidence type="ECO:0000259" key="9">
    <source>
        <dbReference type="Pfam" id="PF02551"/>
    </source>
</evidence>
<dbReference type="FunFam" id="2.40.160.210:FF:000001">
    <property type="entry name" value="Acyl-CoA thioesterase II"/>
    <property type="match status" value="1"/>
</dbReference>
<accession>A0A2Z3HYI7</accession>
<comment type="subunit">
    <text evidence="2">Homotetramer.</text>
</comment>
<dbReference type="Pfam" id="PF02551">
    <property type="entry name" value="Acyl_CoA_thio"/>
    <property type="match status" value="1"/>
</dbReference>
<dbReference type="RefSeq" id="WP_110450967.1">
    <property type="nucleotide sequence ID" value="NZ_CP029479.1"/>
</dbReference>
<dbReference type="PANTHER" id="PTHR11066:SF34">
    <property type="entry name" value="ACYL-COENZYME A THIOESTERASE 8"/>
    <property type="match status" value="1"/>
</dbReference>
<dbReference type="CDD" id="cd03444">
    <property type="entry name" value="Thioesterase_II_repeat1"/>
    <property type="match status" value="1"/>
</dbReference>
<evidence type="ECO:0000313" key="12">
    <source>
        <dbReference type="Proteomes" id="UP000247763"/>
    </source>
</evidence>
<dbReference type="EMBL" id="CP029479">
    <property type="protein sequence ID" value="AWM78401.1"/>
    <property type="molecule type" value="Genomic_DNA"/>
</dbReference>
<keyword evidence="12" id="KW-1185">Reference proteome</keyword>
<protein>
    <recommendedName>
        <fullName evidence="7">Acyl-CoA thioesterase 2</fullName>
        <ecNumber evidence="5">3.1.2.20</ecNumber>
    </recommendedName>
    <alternativeName>
        <fullName evidence="8">Thioesterase II</fullName>
    </alternativeName>
</protein>
<dbReference type="InterPro" id="IPR049449">
    <property type="entry name" value="TesB_ACOT8-like_N"/>
</dbReference>
<evidence type="ECO:0000256" key="1">
    <source>
        <dbReference type="ARBA" id="ARBA00006538"/>
    </source>
</evidence>
<evidence type="ECO:0000256" key="6">
    <source>
        <dbReference type="ARBA" id="ARBA00050943"/>
    </source>
</evidence>
<dbReference type="OrthoDB" id="9781019at2"/>
<dbReference type="InterPro" id="IPR029069">
    <property type="entry name" value="HotDog_dom_sf"/>
</dbReference>
<sequence length="281" mass="31552">MTQTAFEDHELLALLDLETLDTDLFRGFNPPFETRRIYGGQVVAQALAAAYRTIEGRECHSLHSYFIRPGNPKLPILFQVDRARDGGSFSVRRVVAIQNGKQIFNLAASFQVPETGFEHQLPMPEAPPPEALKNEEELRAEAGLDPSTRRIWPVELKPCAPVPHGFVGVREPTDMCWFRARQPLGDDVAVNQCALAYGSDMTLMDASLRPHAVDWDSGRLQAASLDHAMWFHQPSDFQEWHLFVQDSPSASGGRGFNRGQIYDRSGRLVAEAAQEALIRWR</sequence>
<comment type="similarity">
    <text evidence="1">Belongs to the C/M/P thioester hydrolase family.</text>
</comment>
<evidence type="ECO:0000313" key="11">
    <source>
        <dbReference type="EMBL" id="AWM78401.1"/>
    </source>
</evidence>
<dbReference type="InterPro" id="IPR003703">
    <property type="entry name" value="Acyl_CoA_thio"/>
</dbReference>
<dbReference type="AlphaFoldDB" id="A0A2Z3HYI7"/>
<dbReference type="GO" id="GO:0006637">
    <property type="term" value="P:acyl-CoA metabolic process"/>
    <property type="evidence" value="ECO:0007669"/>
    <property type="project" value="InterPro"/>
</dbReference>
<feature type="domain" description="Acyl-CoA thioesterase 2 C-terminal" evidence="9">
    <location>
        <begin position="166"/>
        <end position="275"/>
    </location>
</feature>
<comment type="catalytic activity">
    <reaction evidence="6">
        <text>a fatty acyl-CoA + H2O = a fatty acid + CoA + H(+)</text>
        <dbReference type="Rhea" id="RHEA:16781"/>
        <dbReference type="ChEBI" id="CHEBI:15377"/>
        <dbReference type="ChEBI" id="CHEBI:15378"/>
        <dbReference type="ChEBI" id="CHEBI:28868"/>
        <dbReference type="ChEBI" id="CHEBI:57287"/>
        <dbReference type="ChEBI" id="CHEBI:77636"/>
        <dbReference type="EC" id="3.1.2.20"/>
    </reaction>
    <physiologicalReaction direction="left-to-right" evidence="6">
        <dbReference type="Rhea" id="RHEA:16782"/>
    </physiologicalReaction>
</comment>
<reference evidence="12" key="1">
    <citation type="submission" date="2018-05" db="EMBL/GenBank/DDBJ databases">
        <title>Genome sequencing of Phenylobacterium sp. HYN0004.</title>
        <authorList>
            <person name="Yi H."/>
            <person name="Baek C."/>
        </authorList>
    </citation>
    <scope>NUCLEOTIDE SEQUENCE [LARGE SCALE GENOMIC DNA]</scope>
    <source>
        <strain evidence="12">HYN0004</strain>
    </source>
</reference>
<name>A0A2Z3HYI7_9CAUL</name>
<dbReference type="PANTHER" id="PTHR11066">
    <property type="entry name" value="ACYL-COA THIOESTERASE"/>
    <property type="match status" value="1"/>
</dbReference>